<name>A0A6H2A4G1_9ZZZZ</name>
<proteinExistence type="predicted"/>
<organism evidence="1">
    <name type="scientific">viral metagenome</name>
    <dbReference type="NCBI Taxonomy" id="1070528"/>
    <lineage>
        <taxon>unclassified sequences</taxon>
        <taxon>metagenomes</taxon>
        <taxon>organismal metagenomes</taxon>
    </lineage>
</organism>
<reference evidence="1" key="1">
    <citation type="submission" date="2020-03" db="EMBL/GenBank/DDBJ databases">
        <title>The deep terrestrial virosphere.</title>
        <authorList>
            <person name="Holmfeldt K."/>
            <person name="Nilsson E."/>
            <person name="Simone D."/>
            <person name="Lopez-Fernandez M."/>
            <person name="Wu X."/>
            <person name="de Brujin I."/>
            <person name="Lundin D."/>
            <person name="Andersson A."/>
            <person name="Bertilsson S."/>
            <person name="Dopson M."/>
        </authorList>
    </citation>
    <scope>NUCLEOTIDE SEQUENCE</scope>
    <source>
        <strain evidence="1">TM448A05439</strain>
        <strain evidence="2">TM448B01247</strain>
    </source>
</reference>
<gene>
    <name evidence="1" type="ORF">TM448A05439_0007</name>
    <name evidence="2" type="ORF">TM448B01247_0025</name>
</gene>
<dbReference type="AlphaFoldDB" id="A0A6H2A4G1"/>
<evidence type="ECO:0000313" key="1">
    <source>
        <dbReference type="EMBL" id="QJA54658.1"/>
    </source>
</evidence>
<dbReference type="EMBL" id="MT144526">
    <property type="protein sequence ID" value="QJA54658.1"/>
    <property type="molecule type" value="Genomic_DNA"/>
</dbReference>
<sequence length="104" mass="11729">MIPIVNHTEQTAIEYKNIWDDLKAKLKERGYITDNEEILSIYTCADDVIRKSGYAECQYSGKLKPDLEDLTALQVAMLCDGGYSWFGGNCSKSGCNFNVKVYTD</sequence>
<evidence type="ECO:0000313" key="2">
    <source>
        <dbReference type="EMBL" id="QJH98206.1"/>
    </source>
</evidence>
<dbReference type="EMBL" id="MT144721">
    <property type="protein sequence ID" value="QJH98206.1"/>
    <property type="molecule type" value="Genomic_DNA"/>
</dbReference>
<protein>
    <submittedName>
        <fullName evidence="1">Uncharacterized protein</fullName>
    </submittedName>
</protein>
<accession>A0A6H2A4G1</accession>